<evidence type="ECO:0000313" key="5">
    <source>
        <dbReference type="EMBL" id="CAF4161581.1"/>
    </source>
</evidence>
<sequence>MEKKTATNKVEKAAEKVHHQLLELIDKQKITIIKQFEPITKEIRGCREEENFVETDIDRLRQKIDELEQKFEQFTQKDQN</sequence>
<comment type="caution">
    <text evidence="3">The sequence shown here is derived from an EMBL/GenBank/DDBJ whole genome shotgun (WGS) entry which is preliminary data.</text>
</comment>
<evidence type="ECO:0000313" key="6">
    <source>
        <dbReference type="Proteomes" id="UP000663882"/>
    </source>
</evidence>
<evidence type="ECO:0000313" key="3">
    <source>
        <dbReference type="EMBL" id="CAF1468981.1"/>
    </source>
</evidence>
<evidence type="ECO:0000256" key="1">
    <source>
        <dbReference type="SAM" id="Coils"/>
    </source>
</evidence>
<dbReference type="Proteomes" id="UP000663823">
    <property type="component" value="Unassembled WGS sequence"/>
</dbReference>
<reference evidence="3" key="1">
    <citation type="submission" date="2021-02" db="EMBL/GenBank/DDBJ databases">
        <authorList>
            <person name="Nowell W R."/>
        </authorList>
    </citation>
    <scope>NUCLEOTIDE SEQUENCE</scope>
</reference>
<evidence type="ECO:0000313" key="2">
    <source>
        <dbReference type="EMBL" id="CAF1219614.1"/>
    </source>
</evidence>
<name>A0A815QVR6_9BILA</name>
<proteinExistence type="predicted"/>
<dbReference type="AlphaFoldDB" id="A0A815QVR6"/>
<keyword evidence="1" id="KW-0175">Coiled coil</keyword>
<dbReference type="EMBL" id="CAJNOO010007480">
    <property type="protein sequence ID" value="CAF1468981.1"/>
    <property type="molecule type" value="Genomic_DNA"/>
</dbReference>
<gene>
    <name evidence="4" type="ORF">FNK824_LOCUS14011</name>
    <name evidence="5" type="ORF">OTI717_LOCUS36740</name>
    <name evidence="3" type="ORF">RFH988_LOCUS37466</name>
    <name evidence="2" type="ORF">SEV965_LOCUS22113</name>
</gene>
<dbReference type="Proteomes" id="UP000663882">
    <property type="component" value="Unassembled WGS sequence"/>
</dbReference>
<dbReference type="Proteomes" id="UP000663889">
    <property type="component" value="Unassembled WGS sequence"/>
</dbReference>
<dbReference type="EMBL" id="CAJNOU010001542">
    <property type="protein sequence ID" value="CAF1219614.1"/>
    <property type="molecule type" value="Genomic_DNA"/>
</dbReference>
<protein>
    <submittedName>
        <fullName evidence="3">Uncharacterized protein</fullName>
    </submittedName>
</protein>
<feature type="coiled-coil region" evidence="1">
    <location>
        <begin position="50"/>
        <end position="77"/>
    </location>
</feature>
<dbReference type="EMBL" id="CAJOBE010001893">
    <property type="protein sequence ID" value="CAF3783016.1"/>
    <property type="molecule type" value="Genomic_DNA"/>
</dbReference>
<dbReference type="Proteomes" id="UP000663874">
    <property type="component" value="Unassembled WGS sequence"/>
</dbReference>
<accession>A0A815QVR6</accession>
<dbReference type="EMBL" id="CAJOAX010016111">
    <property type="protein sequence ID" value="CAF4161581.1"/>
    <property type="molecule type" value="Genomic_DNA"/>
</dbReference>
<organism evidence="3 6">
    <name type="scientific">Rotaria sordida</name>
    <dbReference type="NCBI Taxonomy" id="392033"/>
    <lineage>
        <taxon>Eukaryota</taxon>
        <taxon>Metazoa</taxon>
        <taxon>Spiralia</taxon>
        <taxon>Gnathifera</taxon>
        <taxon>Rotifera</taxon>
        <taxon>Eurotatoria</taxon>
        <taxon>Bdelloidea</taxon>
        <taxon>Philodinida</taxon>
        <taxon>Philodinidae</taxon>
        <taxon>Rotaria</taxon>
    </lineage>
</organism>
<dbReference type="OrthoDB" id="10037464at2759"/>
<evidence type="ECO:0000313" key="4">
    <source>
        <dbReference type="EMBL" id="CAF3783016.1"/>
    </source>
</evidence>